<dbReference type="EMBL" id="CP144754">
    <property type="protein sequence ID" value="WVZ96227.1"/>
    <property type="molecule type" value="Genomic_DNA"/>
</dbReference>
<dbReference type="InterPro" id="IPR036404">
    <property type="entry name" value="Jacalin-like_lectin_dom_sf"/>
</dbReference>
<dbReference type="Proteomes" id="UP001341281">
    <property type="component" value="Chromosome 10"/>
</dbReference>
<dbReference type="Pfam" id="PF01419">
    <property type="entry name" value="Jacalin"/>
    <property type="match status" value="2"/>
</dbReference>
<feature type="domain" description="Jacalin-type lectin" evidence="2">
    <location>
        <begin position="1"/>
        <end position="120"/>
    </location>
</feature>
<gene>
    <name evidence="3" type="ORF">U9M48_041893</name>
</gene>
<keyword evidence="1" id="KW-0430">Lectin</keyword>
<dbReference type="Gene3D" id="2.100.10.30">
    <property type="entry name" value="Jacalin-like lectin domain"/>
    <property type="match status" value="2"/>
</dbReference>
<protein>
    <recommendedName>
        <fullName evidence="2">Jacalin-type lectin domain-containing protein</fullName>
    </recommendedName>
</protein>
<evidence type="ECO:0000259" key="2">
    <source>
        <dbReference type="PROSITE" id="PS51752"/>
    </source>
</evidence>
<evidence type="ECO:0000313" key="4">
    <source>
        <dbReference type="Proteomes" id="UP001341281"/>
    </source>
</evidence>
<keyword evidence="4" id="KW-1185">Reference proteome</keyword>
<dbReference type="AlphaFoldDB" id="A0AAQ3UU71"/>
<evidence type="ECO:0000256" key="1">
    <source>
        <dbReference type="ARBA" id="ARBA00022734"/>
    </source>
</evidence>
<accession>A0AAQ3UU71</accession>
<dbReference type="PANTHER" id="PTHR46506">
    <property type="entry name" value="OS05G0143600 PROTEIN"/>
    <property type="match status" value="1"/>
</dbReference>
<reference evidence="3 4" key="1">
    <citation type="submission" date="2024-02" db="EMBL/GenBank/DDBJ databases">
        <title>High-quality chromosome-scale genome assembly of Pensacola bahiagrass (Paspalum notatum Flugge var. saurae).</title>
        <authorList>
            <person name="Vega J.M."/>
            <person name="Podio M."/>
            <person name="Orjuela J."/>
            <person name="Siena L.A."/>
            <person name="Pessino S.C."/>
            <person name="Combes M.C."/>
            <person name="Mariac C."/>
            <person name="Albertini E."/>
            <person name="Pupilli F."/>
            <person name="Ortiz J.P.A."/>
            <person name="Leblanc O."/>
        </authorList>
    </citation>
    <scope>NUCLEOTIDE SEQUENCE [LARGE SCALE GENOMIC DNA]</scope>
    <source>
        <strain evidence="3">R1</strain>
        <tissue evidence="3">Leaf</tissue>
    </source>
</reference>
<dbReference type="InterPro" id="IPR001229">
    <property type="entry name" value="Jacalin-like_lectin_dom"/>
</dbReference>
<proteinExistence type="predicted"/>
<dbReference type="InterPro" id="IPR033734">
    <property type="entry name" value="Jacalin-like_lectin_dom_plant"/>
</dbReference>
<dbReference type="GO" id="GO:0030246">
    <property type="term" value="F:carbohydrate binding"/>
    <property type="evidence" value="ECO:0007669"/>
    <property type="project" value="UniProtKB-KW"/>
</dbReference>
<sequence>MKSVVIRAEGAVDAISFTYAGVDGASPTAGPWGGSGGRRHEVKLGEAEVVTEISGTHGRFGDHAVVRSLTLVTSAGAKHGPFGRREGTPFRLPLKDGARVVGFFGRSGRLLDALGVYVIKFGEMVVVTEVSGTYGPFDGQAGVVRSLAFVTNVGKHRPGEGAPFRVPVQDGGRPWVSTSTREMRCSLADRRRTSACMHFY</sequence>
<dbReference type="SMART" id="SM00915">
    <property type="entry name" value="Jacalin"/>
    <property type="match status" value="1"/>
</dbReference>
<dbReference type="PROSITE" id="PS51752">
    <property type="entry name" value="JACALIN_LECTIN"/>
    <property type="match status" value="1"/>
</dbReference>
<name>A0AAQ3UU71_PASNO</name>
<organism evidence="3 4">
    <name type="scientific">Paspalum notatum var. saurae</name>
    <dbReference type="NCBI Taxonomy" id="547442"/>
    <lineage>
        <taxon>Eukaryota</taxon>
        <taxon>Viridiplantae</taxon>
        <taxon>Streptophyta</taxon>
        <taxon>Embryophyta</taxon>
        <taxon>Tracheophyta</taxon>
        <taxon>Spermatophyta</taxon>
        <taxon>Magnoliopsida</taxon>
        <taxon>Liliopsida</taxon>
        <taxon>Poales</taxon>
        <taxon>Poaceae</taxon>
        <taxon>PACMAD clade</taxon>
        <taxon>Panicoideae</taxon>
        <taxon>Andropogonodae</taxon>
        <taxon>Paspaleae</taxon>
        <taxon>Paspalinae</taxon>
        <taxon>Paspalum</taxon>
    </lineage>
</organism>
<evidence type="ECO:0000313" key="3">
    <source>
        <dbReference type="EMBL" id="WVZ96227.1"/>
    </source>
</evidence>
<dbReference type="CDD" id="cd09612">
    <property type="entry name" value="Jacalin"/>
    <property type="match status" value="1"/>
</dbReference>
<dbReference type="SUPFAM" id="SSF51101">
    <property type="entry name" value="Mannose-binding lectins"/>
    <property type="match status" value="2"/>
</dbReference>